<evidence type="ECO:0000313" key="3">
    <source>
        <dbReference type="Proteomes" id="UP001251528"/>
    </source>
</evidence>
<name>A0AAJ0CGC4_9HYPO</name>
<evidence type="ECO:0000256" key="1">
    <source>
        <dbReference type="SAM" id="MobiDB-lite"/>
    </source>
</evidence>
<dbReference type="Proteomes" id="UP001251528">
    <property type="component" value="Unassembled WGS sequence"/>
</dbReference>
<gene>
    <name evidence="2" type="ORF">QQS21_012115</name>
</gene>
<feature type="region of interest" description="Disordered" evidence="1">
    <location>
        <begin position="1"/>
        <end position="60"/>
    </location>
</feature>
<organism evidence="2 3">
    <name type="scientific">Conoideocrella luteorostrata</name>
    <dbReference type="NCBI Taxonomy" id="1105319"/>
    <lineage>
        <taxon>Eukaryota</taxon>
        <taxon>Fungi</taxon>
        <taxon>Dikarya</taxon>
        <taxon>Ascomycota</taxon>
        <taxon>Pezizomycotina</taxon>
        <taxon>Sordariomycetes</taxon>
        <taxon>Hypocreomycetidae</taxon>
        <taxon>Hypocreales</taxon>
        <taxon>Clavicipitaceae</taxon>
        <taxon>Conoideocrella</taxon>
    </lineage>
</organism>
<sequence>MDDTLPGSVVRSGATQASEEPKPHTRKRDRKGVEPRNEDDEPKGKKPKIDNVVERGLPEDHPLARGVVRLTQHDAAGGEQVSILNLDDLMGHVAKNQLNQDLNAIWWMLHKIGAVPKTIPRPRLNDKGDLNIPGYATVSQLRQMTRDQLEEEVVKWRRTLIPVTLGLTYDQLLQFFFDHLHSGDTNRSPDWHVAFCELESYAFSLLYRETVKESPGYKLIEGVTVGQLLSRINDACGEFLEDLEKLRRVEQWTTKYLETGTDNDPERTGLSIPDNSVDLVEEVSEWLPVVIGRFVGSSRTEMFHDDWLNEEASLMQPSPLFYVYLAYRELKVRLCRLWKGPTKRHLRNLGEATSALVSLLERRHPGAKLLSYFSTMAEKKGIDFEVNYAKLVLTTGLTNVEDGDPRETEM</sequence>
<keyword evidence="3" id="KW-1185">Reference proteome</keyword>
<accession>A0AAJ0CGC4</accession>
<dbReference type="EMBL" id="JASWJB010000470">
    <property type="protein sequence ID" value="KAK2590211.1"/>
    <property type="molecule type" value="Genomic_DNA"/>
</dbReference>
<protein>
    <submittedName>
        <fullName evidence="2">Uncharacterized protein</fullName>
    </submittedName>
</protein>
<comment type="caution">
    <text evidence="2">The sequence shown here is derived from an EMBL/GenBank/DDBJ whole genome shotgun (WGS) entry which is preliminary data.</text>
</comment>
<dbReference type="AlphaFoldDB" id="A0AAJ0CGC4"/>
<feature type="compositionally biased region" description="Basic and acidic residues" evidence="1">
    <location>
        <begin position="31"/>
        <end position="60"/>
    </location>
</feature>
<evidence type="ECO:0000313" key="2">
    <source>
        <dbReference type="EMBL" id="KAK2590211.1"/>
    </source>
</evidence>
<proteinExistence type="predicted"/>
<reference evidence="2" key="1">
    <citation type="submission" date="2023-06" db="EMBL/GenBank/DDBJ databases">
        <title>Conoideocrella luteorostrata (Hypocreales: Clavicipitaceae), a potential biocontrol fungus for elongate hemlock scale in United States Christmas tree production areas.</title>
        <authorList>
            <person name="Barrett H."/>
            <person name="Lovett B."/>
            <person name="Macias A.M."/>
            <person name="Stajich J.E."/>
            <person name="Kasson M.T."/>
        </authorList>
    </citation>
    <scope>NUCLEOTIDE SEQUENCE</scope>
    <source>
        <strain evidence="2">ARSEF 14590</strain>
    </source>
</reference>